<feature type="region of interest" description="Disordered" evidence="8">
    <location>
        <begin position="485"/>
        <end position="545"/>
    </location>
</feature>
<feature type="chain" id="PRO_5010599710" description="Serine protease" evidence="7">
    <location>
        <begin position="18"/>
        <end position="711"/>
    </location>
</feature>
<keyword evidence="5 7" id="KW-0720">Serine protease</keyword>
<evidence type="ECO:0000256" key="2">
    <source>
        <dbReference type="ARBA" id="ARBA00022670"/>
    </source>
</evidence>
<sequence>MLRIVLWSIVLVHTVAGLTPAGDLTPYNLVFYGDAPFRWVIRKPKATYTAVHFQVLQVPPNATVRLANDAGTRVVTYHGGESLTNAFAEWIGGDSVTLSFEADVYVRQATPVVVVDKVAYGRHASALEKICGNDNMVPATCMASTSKYKPSRAVARLLIQGIGWCTGWLLGSEGHVVTNEHCVGINEDGRDFQVELGAECPCDDPQNAVSWACQGTIVATNATFLLGDEATDFALLKMNVKPGVHLADWGYLQVRESGAKLHEEIYIPGHPVSKPKRISAVLSDGMAGVVVNASVITAKGEKFSYLLDTDEGNSGSPVISSSDNVVVGLHNAGSCDERHNSGVKMDRIDRRRHGHRRSCVRHRFPRTMEALSKVENDIKMLQEKLGEFHDTLTDSLPTDGGMSLLQIKNHALMQYSQLSMFFTLLKLESPDEVSNHPVFKELVRYRTIIERMRPLDRKLKYQVDKLLKIAVSDSKTLDETLSYAPNPAALKADEDEDDEEADEADGAGEKKSDGVYRAPRMASVPYDEEEKEAEKKAKREERNRKRLAKSTILSEVREEYSERPQEILASGSSALDKELAKEAAEKTEYEEERFVRLVTSRKDKIRKRQRERDAMAADSIGKIDNFAGIHEALGDVAKGQSKGKYIPADTGKKVGGRIGGIFSHLDTGSSKKRGASSSHGPAASSAATTSAAPTTAAPAGKKQKVKFSLNL</sequence>
<feature type="region of interest" description="Disordered" evidence="8">
    <location>
        <begin position="660"/>
        <end position="711"/>
    </location>
</feature>
<comment type="similarity">
    <text evidence="1 7">Belongs to the peptidase S1B family.</text>
</comment>
<dbReference type="InterPro" id="IPR007146">
    <property type="entry name" value="Sas10/Utp3/C1D"/>
</dbReference>
<keyword evidence="6" id="KW-0843">Virulence</keyword>
<keyword evidence="2 7" id="KW-0645">Protease</keyword>
<dbReference type="GO" id="GO:0008236">
    <property type="term" value="F:serine-type peptidase activity"/>
    <property type="evidence" value="ECO:0007669"/>
    <property type="project" value="UniProtKB-KW"/>
</dbReference>
<dbReference type="EC" id="3.4.21.-" evidence="7"/>
<comment type="caution">
    <text evidence="9">The sequence shown here is derived from an EMBL/GenBank/DDBJ whole genome shotgun (WGS) entry which is preliminary data.</text>
</comment>
<dbReference type="InterPro" id="IPR009003">
    <property type="entry name" value="Peptidase_S1_PA"/>
</dbReference>
<feature type="compositionally biased region" description="Basic and acidic residues" evidence="8">
    <location>
        <begin position="532"/>
        <end position="543"/>
    </location>
</feature>
<dbReference type="InterPro" id="IPR008256">
    <property type="entry name" value="Peptidase_S1B"/>
</dbReference>
<dbReference type="InterPro" id="IPR043504">
    <property type="entry name" value="Peptidase_S1_PA_chymotrypsin"/>
</dbReference>
<evidence type="ECO:0000256" key="5">
    <source>
        <dbReference type="ARBA" id="ARBA00022825"/>
    </source>
</evidence>
<evidence type="ECO:0000256" key="8">
    <source>
        <dbReference type="SAM" id="MobiDB-lite"/>
    </source>
</evidence>
<feature type="compositionally biased region" description="Acidic residues" evidence="8">
    <location>
        <begin position="493"/>
        <end position="506"/>
    </location>
</feature>
<evidence type="ECO:0000313" key="10">
    <source>
        <dbReference type="Proteomes" id="UP000243579"/>
    </source>
</evidence>
<dbReference type="OrthoDB" id="203440at2759"/>
<keyword evidence="10" id="KW-1185">Reference proteome</keyword>
<protein>
    <recommendedName>
        <fullName evidence="7">Serine protease</fullName>
        <ecNumber evidence="7">3.4.21.-</ecNumber>
    </recommendedName>
</protein>
<dbReference type="Gene3D" id="2.40.10.10">
    <property type="entry name" value="Trypsin-like serine proteases"/>
    <property type="match status" value="2"/>
</dbReference>
<dbReference type="GO" id="GO:0006508">
    <property type="term" value="P:proteolysis"/>
    <property type="evidence" value="ECO:0007669"/>
    <property type="project" value="UniProtKB-KW"/>
</dbReference>
<keyword evidence="4 7" id="KW-0378">Hydrolase</keyword>
<accession>A0A1V9Z7V0</accession>
<dbReference type="PANTHER" id="PTHR36234">
    <property type="entry name" value="LYSYL ENDOPEPTIDASE"/>
    <property type="match status" value="1"/>
</dbReference>
<proteinExistence type="inferred from homology"/>
<evidence type="ECO:0000256" key="6">
    <source>
        <dbReference type="ARBA" id="ARBA00023026"/>
    </source>
</evidence>
<dbReference type="STRING" id="1202772.A0A1V9Z7V0"/>
<name>A0A1V9Z7V0_ACHHY</name>
<dbReference type="SUPFAM" id="SSF50494">
    <property type="entry name" value="Trypsin-like serine proteases"/>
    <property type="match status" value="1"/>
</dbReference>
<gene>
    <name evidence="9" type="ORF">ACHHYP_20086</name>
</gene>
<evidence type="ECO:0000256" key="1">
    <source>
        <dbReference type="ARBA" id="ARBA00008764"/>
    </source>
</evidence>
<evidence type="ECO:0000256" key="3">
    <source>
        <dbReference type="ARBA" id="ARBA00022729"/>
    </source>
</evidence>
<evidence type="ECO:0000256" key="7">
    <source>
        <dbReference type="RuleBase" id="RU004296"/>
    </source>
</evidence>
<dbReference type="PANTHER" id="PTHR36234:SF5">
    <property type="entry name" value="LYSYL ENDOPEPTIDASE"/>
    <property type="match status" value="1"/>
</dbReference>
<dbReference type="PRINTS" id="PR00839">
    <property type="entry name" value="V8PROTEASE"/>
</dbReference>
<feature type="signal peptide" evidence="7">
    <location>
        <begin position="1"/>
        <end position="17"/>
    </location>
</feature>
<feature type="compositionally biased region" description="Low complexity" evidence="8">
    <location>
        <begin position="675"/>
        <end position="700"/>
    </location>
</feature>
<dbReference type="Proteomes" id="UP000243579">
    <property type="component" value="Unassembled WGS sequence"/>
</dbReference>
<evidence type="ECO:0000313" key="9">
    <source>
        <dbReference type="EMBL" id="OQR93930.1"/>
    </source>
</evidence>
<organism evidence="9 10">
    <name type="scientific">Achlya hypogyna</name>
    <name type="common">Oomycete</name>
    <name type="synonym">Protoachlya hypogyna</name>
    <dbReference type="NCBI Taxonomy" id="1202772"/>
    <lineage>
        <taxon>Eukaryota</taxon>
        <taxon>Sar</taxon>
        <taxon>Stramenopiles</taxon>
        <taxon>Oomycota</taxon>
        <taxon>Saprolegniomycetes</taxon>
        <taxon>Saprolegniales</taxon>
        <taxon>Achlyaceae</taxon>
        <taxon>Achlya</taxon>
    </lineage>
</organism>
<reference evidence="9 10" key="1">
    <citation type="journal article" date="2014" name="Genome Biol. Evol.">
        <title>The secreted proteins of Achlya hypogyna and Thraustotheca clavata identify the ancestral oomycete secretome and reveal gene acquisitions by horizontal gene transfer.</title>
        <authorList>
            <person name="Misner I."/>
            <person name="Blouin N."/>
            <person name="Leonard G."/>
            <person name="Richards T.A."/>
            <person name="Lane C.E."/>
        </authorList>
    </citation>
    <scope>NUCLEOTIDE SEQUENCE [LARGE SCALE GENOMIC DNA]</scope>
    <source>
        <strain evidence="9 10">ATCC 48635</strain>
    </source>
</reference>
<dbReference type="AlphaFoldDB" id="A0A1V9Z7V0"/>
<dbReference type="EMBL" id="JNBR01000389">
    <property type="protein sequence ID" value="OQR93930.1"/>
    <property type="molecule type" value="Genomic_DNA"/>
</dbReference>
<evidence type="ECO:0000256" key="4">
    <source>
        <dbReference type="ARBA" id="ARBA00022801"/>
    </source>
</evidence>
<dbReference type="Pfam" id="PF13365">
    <property type="entry name" value="Trypsin_2"/>
    <property type="match status" value="1"/>
</dbReference>
<keyword evidence="3 7" id="KW-0732">Signal</keyword>
<dbReference type="Pfam" id="PF04000">
    <property type="entry name" value="Sas10_Utp3"/>
    <property type="match status" value="1"/>
</dbReference>